<dbReference type="InterPro" id="IPR048058">
    <property type="entry name" value="Rrp5_S1_rpt_hs11_sc8"/>
</dbReference>
<dbReference type="OrthoDB" id="412781at2759"/>
<dbReference type="InterPro" id="IPR048059">
    <property type="entry name" value="Rrp5_S1_rpt_hs1_sc1"/>
</dbReference>
<feature type="domain" description="S1 motif" evidence="11">
    <location>
        <begin position="1222"/>
        <end position="1291"/>
    </location>
</feature>
<evidence type="ECO:0000313" key="12">
    <source>
        <dbReference type="EMBL" id="PNS19229.1"/>
    </source>
</evidence>
<dbReference type="FunFam" id="2.40.50.140:FF:000159">
    <property type="entry name" value="rRNA biogenesis protein rrp5"/>
    <property type="match status" value="1"/>
</dbReference>
<evidence type="ECO:0000256" key="2">
    <source>
        <dbReference type="ARBA" id="ARBA00022517"/>
    </source>
</evidence>
<feature type="domain" description="S1 motif" evidence="11">
    <location>
        <begin position="734"/>
        <end position="807"/>
    </location>
</feature>
<dbReference type="SUPFAM" id="SSF48452">
    <property type="entry name" value="TPR-like"/>
    <property type="match status" value="2"/>
</dbReference>
<dbReference type="Pfam" id="PF24685">
    <property type="entry name" value="OB_RRP5_4th"/>
    <property type="match status" value="1"/>
</dbReference>
<evidence type="ECO:0000256" key="3">
    <source>
        <dbReference type="ARBA" id="ARBA00022552"/>
    </source>
</evidence>
<dbReference type="SMART" id="SM00316">
    <property type="entry name" value="S1"/>
    <property type="match status" value="13"/>
</dbReference>
<feature type="domain" description="S1 motif" evidence="11">
    <location>
        <begin position="646"/>
        <end position="715"/>
    </location>
</feature>
<dbReference type="FunFam" id="2.40.50.140:FF:000103">
    <property type="entry name" value="protein RRP5 homolog"/>
    <property type="match status" value="3"/>
</dbReference>
<evidence type="ECO:0000313" key="13">
    <source>
        <dbReference type="Proteomes" id="UP000243797"/>
    </source>
</evidence>
<dbReference type="InterPro" id="IPR045209">
    <property type="entry name" value="Rrp5"/>
</dbReference>
<feature type="region of interest" description="Disordered" evidence="10">
    <location>
        <begin position="117"/>
        <end position="145"/>
    </location>
</feature>
<feature type="domain" description="S1 motif" evidence="11">
    <location>
        <begin position="1128"/>
        <end position="1197"/>
    </location>
</feature>
<dbReference type="FunFam" id="2.40.50.140:FF:000196">
    <property type="entry name" value="rRNA biogenesis protein RRP5"/>
    <property type="match status" value="1"/>
</dbReference>
<dbReference type="InParanoid" id="A0A2K1QW30"/>
<dbReference type="PANTHER" id="PTHR23270">
    <property type="entry name" value="PROGRAMMED CELL DEATH PROTEIN 11 PRE-RRNA PROCESSING PROTEIN RRP5"/>
    <property type="match status" value="1"/>
</dbReference>
<evidence type="ECO:0000256" key="8">
    <source>
        <dbReference type="ARBA" id="ARBA00073619"/>
    </source>
</evidence>
<dbReference type="FunFam" id="2.40.50.140:FF:000155">
    <property type="entry name" value="rRNA biogenesis protein RRP5"/>
    <property type="match status" value="1"/>
</dbReference>
<dbReference type="Pfam" id="PF00575">
    <property type="entry name" value="S1"/>
    <property type="match status" value="3"/>
</dbReference>
<evidence type="ECO:0000256" key="9">
    <source>
        <dbReference type="ARBA" id="ARBA00076674"/>
    </source>
</evidence>
<organism evidence="12 13">
    <name type="scientific">Sphaceloma murrayae</name>
    <dbReference type="NCBI Taxonomy" id="2082308"/>
    <lineage>
        <taxon>Eukaryota</taxon>
        <taxon>Fungi</taxon>
        <taxon>Dikarya</taxon>
        <taxon>Ascomycota</taxon>
        <taxon>Pezizomycotina</taxon>
        <taxon>Dothideomycetes</taxon>
        <taxon>Dothideomycetidae</taxon>
        <taxon>Myriangiales</taxon>
        <taxon>Elsinoaceae</taxon>
        <taxon>Sphaceloma</taxon>
    </lineage>
</organism>
<dbReference type="GO" id="GO:0006364">
    <property type="term" value="P:rRNA processing"/>
    <property type="evidence" value="ECO:0007669"/>
    <property type="project" value="UniProtKB-KW"/>
</dbReference>
<evidence type="ECO:0000256" key="10">
    <source>
        <dbReference type="SAM" id="MobiDB-lite"/>
    </source>
</evidence>
<feature type="domain" description="S1 motif" evidence="11">
    <location>
        <begin position="829"/>
        <end position="898"/>
    </location>
</feature>
<keyword evidence="13" id="KW-1185">Reference proteome</keyword>
<feature type="compositionally biased region" description="Basic and acidic residues" evidence="10">
    <location>
        <begin position="1"/>
        <end position="37"/>
    </location>
</feature>
<feature type="region of interest" description="Disordered" evidence="10">
    <location>
        <begin position="1391"/>
        <end position="1510"/>
    </location>
</feature>
<comment type="subcellular location">
    <subcellularLocation>
        <location evidence="1">Nucleus</location>
        <location evidence="1">Nucleolus</location>
    </subcellularLocation>
</comment>
<feature type="region of interest" description="Disordered" evidence="10">
    <location>
        <begin position="1"/>
        <end position="81"/>
    </location>
</feature>
<dbReference type="EMBL" id="NKHZ01000032">
    <property type="protein sequence ID" value="PNS19229.1"/>
    <property type="molecule type" value="Genomic_DNA"/>
</dbReference>
<dbReference type="PROSITE" id="PS50126">
    <property type="entry name" value="S1"/>
    <property type="match status" value="12"/>
</dbReference>
<protein>
    <recommendedName>
        <fullName evidence="8">rRNA biogenesis protein RRP5</fullName>
    </recommendedName>
    <alternativeName>
        <fullName evidence="9">Ribosomal RNA-processing protein 5</fullName>
    </alternativeName>
</protein>
<feature type="compositionally biased region" description="Polar residues" evidence="10">
    <location>
        <begin position="1465"/>
        <end position="1475"/>
    </location>
</feature>
<keyword evidence="6" id="KW-0539">Nucleus</keyword>
<accession>A0A2K1QW30</accession>
<dbReference type="Pfam" id="PF23459">
    <property type="entry name" value="S1_RRP5"/>
    <property type="match status" value="1"/>
</dbReference>
<gene>
    <name evidence="12" type="ORF">CAC42_2406</name>
</gene>
<evidence type="ECO:0000256" key="7">
    <source>
        <dbReference type="ARBA" id="ARBA00055575"/>
    </source>
</evidence>
<feature type="compositionally biased region" description="Basic residues" evidence="10">
    <location>
        <begin position="128"/>
        <end position="137"/>
    </location>
</feature>
<dbReference type="InterPro" id="IPR003029">
    <property type="entry name" value="S1_domain"/>
</dbReference>
<dbReference type="CDD" id="cd05708">
    <property type="entry name" value="S1_Rrp5_repeat_sc12"/>
    <property type="match status" value="1"/>
</dbReference>
<feature type="domain" description="S1 motif" evidence="11">
    <location>
        <begin position="1311"/>
        <end position="1383"/>
    </location>
</feature>
<feature type="compositionally biased region" description="Acidic residues" evidence="10">
    <location>
        <begin position="1416"/>
        <end position="1448"/>
    </location>
</feature>
<dbReference type="CDD" id="cd05697">
    <property type="entry name" value="S1_Rrp5_repeat_hs5"/>
    <property type="match status" value="1"/>
</dbReference>
<dbReference type="FunFam" id="2.40.50.140:FF:000279">
    <property type="entry name" value="rRNA biogenesis protein rrp5"/>
    <property type="match status" value="1"/>
</dbReference>
<dbReference type="Gene3D" id="2.40.50.140">
    <property type="entry name" value="Nucleic acid-binding proteins"/>
    <property type="match status" value="11"/>
</dbReference>
<keyword evidence="5" id="KW-0677">Repeat</keyword>
<dbReference type="STRING" id="2082308.A0A2K1QW30"/>
<feature type="domain" description="S1 motif" evidence="11">
    <location>
        <begin position="935"/>
        <end position="1011"/>
    </location>
</feature>
<evidence type="ECO:0000256" key="6">
    <source>
        <dbReference type="ARBA" id="ARBA00023242"/>
    </source>
</evidence>
<dbReference type="FunFam" id="2.40.50.140:FF:000266">
    <property type="entry name" value="rRNA biogenesis protein rrp5"/>
    <property type="match status" value="1"/>
</dbReference>
<keyword evidence="2" id="KW-0690">Ribosome biogenesis</keyword>
<proteinExistence type="predicted"/>
<dbReference type="GO" id="GO:0032040">
    <property type="term" value="C:small-subunit processome"/>
    <property type="evidence" value="ECO:0007669"/>
    <property type="project" value="TreeGrafter"/>
</dbReference>
<feature type="domain" description="S1 motif" evidence="11">
    <location>
        <begin position="163"/>
        <end position="261"/>
    </location>
</feature>
<dbReference type="SUPFAM" id="SSF50249">
    <property type="entry name" value="Nucleic acid-binding proteins"/>
    <property type="match status" value="12"/>
</dbReference>
<feature type="domain" description="S1 motif" evidence="11">
    <location>
        <begin position="1042"/>
        <end position="1112"/>
    </location>
</feature>
<evidence type="ECO:0000256" key="1">
    <source>
        <dbReference type="ARBA" id="ARBA00004604"/>
    </source>
</evidence>
<dbReference type="InterPro" id="IPR057302">
    <property type="entry name" value="Rrp5_S1"/>
</dbReference>
<comment type="caution">
    <text evidence="12">The sequence shown here is derived from an EMBL/GenBank/DDBJ whole genome shotgun (WGS) entry which is preliminary data.</text>
</comment>
<dbReference type="FunCoup" id="A0A2K1QW30">
    <property type="interactions" value="1071"/>
</dbReference>
<dbReference type="CDD" id="cd04461">
    <property type="entry name" value="S1_Rrp5_repeat_hs8_sc7"/>
    <property type="match status" value="1"/>
</dbReference>
<dbReference type="GO" id="GO:0003723">
    <property type="term" value="F:RNA binding"/>
    <property type="evidence" value="ECO:0007669"/>
    <property type="project" value="TreeGrafter"/>
</dbReference>
<dbReference type="CDD" id="cd05698">
    <property type="entry name" value="S1_Rrp5_repeat_hs6_sc5"/>
    <property type="match status" value="1"/>
</dbReference>
<keyword evidence="4" id="KW-0597">Phosphoprotein</keyword>
<evidence type="ECO:0000256" key="4">
    <source>
        <dbReference type="ARBA" id="ARBA00022553"/>
    </source>
</evidence>
<feature type="compositionally biased region" description="Acidic residues" evidence="10">
    <location>
        <begin position="1392"/>
        <end position="1405"/>
    </location>
</feature>
<evidence type="ECO:0000256" key="5">
    <source>
        <dbReference type="ARBA" id="ARBA00022737"/>
    </source>
</evidence>
<evidence type="ECO:0000259" key="11">
    <source>
        <dbReference type="PROSITE" id="PS50126"/>
    </source>
</evidence>
<sequence>MATEKRKAIIADRPAKKIKFDDSGEPKPVKRTAEKKSSKAPVEAKPLKKALDKPKEETRPKSLKSSLLNGEERAFPRGGASVLTPLEQRQIKADAERDVLFEEAGKSKVVREEYGNDDMAVDDAPKSATKKRSKGSKSKATGEEEEMEIVRIQGLGYKTLTTGSLVLGQVTGITSKDVALALPNNLTGYVPITAISERVNERIQALLTEDAKEQEDGEDDEDIDLHKLFRTGQFLRAYVTSTVSESERGGKSKRHIELSVNPRQANTGLTDLATSYTVQASVKSVEDHGVVMDLGLEDTSVRGFVSKKELGQSWKIDDLQQGQVMLCTVTGLASDGKVVKLCPDPLRLSELNKHILKEAKTIDPFIPGTAVEVLVTSLADGGLTGKIMGTVDATADVMHSGSGLNKEAFEKIKPAQKISARIIFTLPKSENRKVGISLLDHVKKFEEQAKSAKKKSKLANSQIIDEAKVMRIVPGTGVYFDVAAGQPGFAHISKLSDENVDALFEETGPFALHTVHKARVLNHNPIDGLYNISLQQSVLDRKFLKLEDVQVGSIVEGKVDKMILGPKGITGVLVNLEEGISGLVPEMHMADVKLQHPEKKFRENFPVRARVLSVDPERRQLRLTLKKTLLNTDAAVWQDYTHINVGDESAGTIINVKHNGAVVQFYSNVRAWLPVSEMSEAYISDASQHFRVGQTVTVHAKQVNAEDNEMIVSCRDTPAFNERQNTAWQQLTPGQVVTAKITELAKEMISVETDSGINGLIRAAHLGDGTEEKSKKLLKQLRVGQGMSELLILDKNERQHVLTLSNKQSLIKSAKEKTLIKSIADATPGTQVHGFVRNVTPDGIFVEFGAGVVGYMPKTQITKDRLAQPAFGYRKDMTVSAKVLSVDSAQQRFVLTLREDQAPAPPSRKAVASVTLTLQNPVDGVSTSLDDYTLGKETKVRITSIKDTQLNVQLADNLQGRVDVSEVFDSWDDISDRKRPLAKFRPRQELSVRILGIHDARSHRFLPISHRNASVPVFELTAKSSNLASEGDILTLSDLKVGSTHLAFVNNIAESHLWANITPNIRGRIAFLDLSSDSALRDISANHPVGSVIRVEVKSLDASANRLDLVPVGASSQTIKSLSDISVNASYPGKVLRVTERSVHVALSDTVSGVIDLTSISDDFSTASTAQFDRNTIIRACAVDVDMPNKRLFLSVRPSKVLSSSLPVADPQITSLSQLKSGSIKRGFIKLVRPNGVVIALGPRVEAFVKVADLSDRYIKDWQAEFETDKLVKGRILEVDENLNHVQMTIKRSQVEEDFVPPRKMEDLEEGEVVTGRVRKVEAFGVFVDVDDTNPRVSGLCHRTEIADGRIGDITAMFDEGDKVKAKILAIDLQKRRISFGLKASYFKDADGEGEQSLDDSDGDAEAGVALGDISSGDEMDVSGGIDLEEAVQSDASSDEEAGSDTEMSEAPPATGLKTAGFDWTGTSAFATPTTDADKEASAPLPKSRKSSQPATYTDHTADLDLTGPQTPSDFERLLLSSPHSSSLWIQYMAHHLRLSETSTARSIAQRALTTIPLRELDEKQAIWLALLNLEVNFADSGPASEARTEQTFRDACAVQDPFTMHVNMASILSQAGRLDAAERLYDGMIASSPSNAPNPFSANGAGSGVTNAKMAKSFRARSETWLSFARFLFDQDKAGKARGLLPRALQSVEEREKREVTVSFALLEFGEKGDAERGRTVLEGVVGEWPRFNRGWDRWVEGEEGLLKRLVEAGEEGADQIGRIKALFERMTKGKLKARRARTVFKRWREFEERYGDERDVERVMALAKEWVEKAGREKEEEEGEGED</sequence>
<dbReference type="CDD" id="cd05702">
    <property type="entry name" value="S1_Rrp5_repeat_hs11_sc8"/>
    <property type="match status" value="1"/>
</dbReference>
<name>A0A2K1QW30_9PEZI</name>
<feature type="compositionally biased region" description="Basic and acidic residues" evidence="10">
    <location>
        <begin position="45"/>
        <end position="60"/>
    </location>
</feature>
<dbReference type="InterPro" id="IPR011990">
    <property type="entry name" value="TPR-like_helical_dom_sf"/>
</dbReference>
<feature type="domain" description="S1 motif" evidence="11">
    <location>
        <begin position="461"/>
        <end position="535"/>
    </location>
</feature>
<dbReference type="InterPro" id="IPR012340">
    <property type="entry name" value="NA-bd_OB-fold"/>
</dbReference>
<comment type="function">
    <text evidence="7">Involved in the biogenesis of rRNA. Required for the formation of 18S and 5.8S rRNA.</text>
</comment>
<keyword evidence="3" id="KW-0698">rRNA processing</keyword>
<dbReference type="InterPro" id="IPR057301">
    <property type="entry name" value="Rrp5_OB_4th"/>
</dbReference>
<feature type="domain" description="S1 motif" evidence="11">
    <location>
        <begin position="552"/>
        <end position="626"/>
    </location>
</feature>
<dbReference type="Gene3D" id="1.25.40.10">
    <property type="entry name" value="Tetratricopeptide repeat domain"/>
    <property type="match status" value="2"/>
</dbReference>
<dbReference type="PANTHER" id="PTHR23270:SF10">
    <property type="entry name" value="PROTEIN RRP5 HOMOLOG"/>
    <property type="match status" value="1"/>
</dbReference>
<feature type="domain" description="S1 motif" evidence="11">
    <location>
        <begin position="275"/>
        <end position="344"/>
    </location>
</feature>
<dbReference type="Proteomes" id="UP000243797">
    <property type="component" value="Unassembled WGS sequence"/>
</dbReference>
<reference evidence="12 13" key="1">
    <citation type="submission" date="2017-06" db="EMBL/GenBank/DDBJ databases">
        <title>Draft genome sequence of a variant of Elsinoe murrayae.</title>
        <authorList>
            <person name="Cheng Q."/>
        </authorList>
    </citation>
    <scope>NUCLEOTIDE SEQUENCE [LARGE SCALE GENOMIC DNA]</scope>
    <source>
        <strain evidence="12 13">CQ-2017a</strain>
    </source>
</reference>
<dbReference type="CDD" id="cd05693">
    <property type="entry name" value="S1_Rrp5_repeat_hs1_sc1"/>
    <property type="match status" value="1"/>
</dbReference>